<evidence type="ECO:0000256" key="3">
    <source>
        <dbReference type="ARBA" id="ARBA00022842"/>
    </source>
</evidence>
<dbReference type="GO" id="GO:0016102">
    <property type="term" value="P:diterpenoid biosynthetic process"/>
    <property type="evidence" value="ECO:0007669"/>
    <property type="project" value="TreeGrafter"/>
</dbReference>
<dbReference type="InterPro" id="IPR050148">
    <property type="entry name" value="Terpene_synthase-like"/>
</dbReference>
<keyword evidence="3" id="KW-0460">Magnesium</keyword>
<dbReference type="InterPro" id="IPR008949">
    <property type="entry name" value="Isoprenoid_synthase_dom_sf"/>
</dbReference>
<keyword evidence="7" id="KW-1185">Reference proteome</keyword>
<comment type="cofactor">
    <cofactor evidence="1">
        <name>Mg(2+)</name>
        <dbReference type="ChEBI" id="CHEBI:18420"/>
    </cofactor>
</comment>
<dbReference type="GO" id="GO:0000287">
    <property type="term" value="F:magnesium ion binding"/>
    <property type="evidence" value="ECO:0007669"/>
    <property type="project" value="TreeGrafter"/>
</dbReference>
<keyword evidence="4" id="KW-0456">Lyase</keyword>
<dbReference type="STRING" id="40148.A0A0D9YTY3"/>
<dbReference type="Gene3D" id="1.10.600.10">
    <property type="entry name" value="Farnesyl Diphosphate Synthase"/>
    <property type="match status" value="1"/>
</dbReference>
<sequence length="241" mass="27406">MSDARISWSKTALLTSVVDDFFDVGGSKEEQENLLALMEKYALYTTVNEIGAKASALQGHDITKYLLETMSLQFDAQIAVARYIETEAEWQRSQYVPKFEEYMECGVTSLTHGATVISGMFFIGVKLTDDIIKHQEYNEIFRLVGTCGRLLNDIRGIEREAMDGKLTNDVSLLARESGGCMSIQEAKMEAQKRVDTARRKLLKLVLREGAIPRPCKQLFWKMCKNLHLLYYSHTLPYGIRI</sequence>
<dbReference type="Pfam" id="PF03936">
    <property type="entry name" value="Terpene_synth_C"/>
    <property type="match status" value="1"/>
</dbReference>
<dbReference type="eggNOG" id="ENOG502QVGX">
    <property type="taxonomic scope" value="Eukaryota"/>
</dbReference>
<dbReference type="Gramene" id="OGLUM02G21580.1">
    <property type="protein sequence ID" value="OGLUM02G21580.1"/>
    <property type="gene ID" value="OGLUM02G21580"/>
</dbReference>
<evidence type="ECO:0000256" key="4">
    <source>
        <dbReference type="ARBA" id="ARBA00023239"/>
    </source>
</evidence>
<evidence type="ECO:0000256" key="1">
    <source>
        <dbReference type="ARBA" id="ARBA00001946"/>
    </source>
</evidence>
<dbReference type="InterPro" id="IPR005630">
    <property type="entry name" value="Terpene_synthase_metal-bd"/>
</dbReference>
<dbReference type="PANTHER" id="PTHR31739:SF3">
    <property type="entry name" value="ENT-KAUR-16-ENE SYNTHASE, CHLOROPLASTIC"/>
    <property type="match status" value="1"/>
</dbReference>
<dbReference type="GO" id="GO:0010333">
    <property type="term" value="F:terpene synthase activity"/>
    <property type="evidence" value="ECO:0007669"/>
    <property type="project" value="InterPro"/>
</dbReference>
<organism evidence="6">
    <name type="scientific">Oryza glumipatula</name>
    <dbReference type="NCBI Taxonomy" id="40148"/>
    <lineage>
        <taxon>Eukaryota</taxon>
        <taxon>Viridiplantae</taxon>
        <taxon>Streptophyta</taxon>
        <taxon>Embryophyta</taxon>
        <taxon>Tracheophyta</taxon>
        <taxon>Spermatophyta</taxon>
        <taxon>Magnoliopsida</taxon>
        <taxon>Liliopsida</taxon>
        <taxon>Poales</taxon>
        <taxon>Poaceae</taxon>
        <taxon>BOP clade</taxon>
        <taxon>Oryzoideae</taxon>
        <taxon>Oryzeae</taxon>
        <taxon>Oryzinae</taxon>
        <taxon>Oryza</taxon>
    </lineage>
</organism>
<evidence type="ECO:0000256" key="2">
    <source>
        <dbReference type="ARBA" id="ARBA00022723"/>
    </source>
</evidence>
<reference evidence="6" key="1">
    <citation type="submission" date="2015-04" db="UniProtKB">
        <authorList>
            <consortium name="EnsemblPlants"/>
        </authorList>
    </citation>
    <scope>IDENTIFICATION</scope>
</reference>
<dbReference type="AlphaFoldDB" id="A0A0D9YTY3"/>
<dbReference type="Proteomes" id="UP000026961">
    <property type="component" value="Chromosome 2"/>
</dbReference>
<dbReference type="EnsemblPlants" id="OGLUM02G21580.1">
    <property type="protein sequence ID" value="OGLUM02G21580.1"/>
    <property type="gene ID" value="OGLUM02G21580"/>
</dbReference>
<name>A0A0D9YTY3_9ORYZ</name>
<protein>
    <recommendedName>
        <fullName evidence="5">Terpene synthase metal-binding domain-containing protein</fullName>
    </recommendedName>
</protein>
<dbReference type="HOGENOM" id="CLU_003125_4_0_1"/>
<accession>A0A0D9YTY3</accession>
<reference evidence="6" key="2">
    <citation type="submission" date="2018-05" db="EMBL/GenBank/DDBJ databases">
        <title>OgluRS3 (Oryza glumaepatula Reference Sequence Version 3).</title>
        <authorList>
            <person name="Zhang J."/>
            <person name="Kudrna D."/>
            <person name="Lee S."/>
            <person name="Talag J."/>
            <person name="Welchert J."/>
            <person name="Wing R.A."/>
        </authorList>
    </citation>
    <scope>NUCLEOTIDE SEQUENCE [LARGE SCALE GENOMIC DNA]</scope>
</reference>
<dbReference type="PANTHER" id="PTHR31739">
    <property type="entry name" value="ENT-COPALYL DIPHOSPHATE SYNTHASE, CHLOROPLASTIC"/>
    <property type="match status" value="1"/>
</dbReference>
<evidence type="ECO:0000259" key="5">
    <source>
        <dbReference type="Pfam" id="PF03936"/>
    </source>
</evidence>
<evidence type="ECO:0000313" key="7">
    <source>
        <dbReference type="Proteomes" id="UP000026961"/>
    </source>
</evidence>
<dbReference type="SUPFAM" id="SSF48576">
    <property type="entry name" value="Terpenoid synthases"/>
    <property type="match status" value="1"/>
</dbReference>
<feature type="domain" description="Terpene synthase metal-binding" evidence="5">
    <location>
        <begin position="2"/>
        <end position="199"/>
    </location>
</feature>
<proteinExistence type="predicted"/>
<keyword evidence="2" id="KW-0479">Metal-binding</keyword>
<evidence type="ECO:0000313" key="6">
    <source>
        <dbReference type="EnsemblPlants" id="OGLUM02G21580.1"/>
    </source>
</evidence>